<organism evidence="1 2">
    <name type="scientific">Actinomadura algeriensis</name>
    <dbReference type="NCBI Taxonomy" id="1679523"/>
    <lineage>
        <taxon>Bacteria</taxon>
        <taxon>Bacillati</taxon>
        <taxon>Actinomycetota</taxon>
        <taxon>Actinomycetes</taxon>
        <taxon>Streptosporangiales</taxon>
        <taxon>Thermomonosporaceae</taxon>
        <taxon>Actinomadura</taxon>
    </lineage>
</organism>
<accession>A0ABR9JJY3</accession>
<dbReference type="Proteomes" id="UP000627838">
    <property type="component" value="Unassembled WGS sequence"/>
</dbReference>
<name>A0ABR9JJY3_9ACTN</name>
<comment type="caution">
    <text evidence="1">The sequence shown here is derived from an EMBL/GenBank/DDBJ whole genome shotgun (WGS) entry which is preliminary data.</text>
</comment>
<gene>
    <name evidence="1" type="ORF">H4W34_000581</name>
</gene>
<evidence type="ECO:0000313" key="1">
    <source>
        <dbReference type="EMBL" id="MBE1530748.1"/>
    </source>
</evidence>
<evidence type="ECO:0000313" key="2">
    <source>
        <dbReference type="Proteomes" id="UP000627838"/>
    </source>
</evidence>
<sequence length="34" mass="3664">MYQGGGVEMTEDPGGAKLLVRRDVFAALVADLKR</sequence>
<keyword evidence="2" id="KW-1185">Reference proteome</keyword>
<dbReference type="EMBL" id="JADBDZ010000001">
    <property type="protein sequence ID" value="MBE1530748.1"/>
    <property type="molecule type" value="Genomic_DNA"/>
</dbReference>
<proteinExistence type="predicted"/>
<evidence type="ECO:0008006" key="3">
    <source>
        <dbReference type="Google" id="ProtNLM"/>
    </source>
</evidence>
<protein>
    <recommendedName>
        <fullName evidence="3">DUF397 domain-containing protein</fullName>
    </recommendedName>
</protein>
<reference evidence="1 2" key="1">
    <citation type="submission" date="2020-10" db="EMBL/GenBank/DDBJ databases">
        <title>Sequencing the genomes of 1000 actinobacteria strains.</title>
        <authorList>
            <person name="Klenk H.-P."/>
        </authorList>
    </citation>
    <scope>NUCLEOTIDE SEQUENCE [LARGE SCALE GENOMIC DNA]</scope>
    <source>
        <strain evidence="1 2">DSM 46744</strain>
    </source>
</reference>